<name>A0A6D2IR76_9BRAS</name>
<evidence type="ECO:0000256" key="1">
    <source>
        <dbReference type="SAM" id="MobiDB-lite"/>
    </source>
</evidence>
<accession>A0A6D2IR76</accession>
<gene>
    <name evidence="2" type="ORF">MERR_LOCUS17371</name>
</gene>
<feature type="compositionally biased region" description="Basic and acidic residues" evidence="1">
    <location>
        <begin position="71"/>
        <end position="96"/>
    </location>
</feature>
<organism evidence="2 3">
    <name type="scientific">Microthlaspi erraticum</name>
    <dbReference type="NCBI Taxonomy" id="1685480"/>
    <lineage>
        <taxon>Eukaryota</taxon>
        <taxon>Viridiplantae</taxon>
        <taxon>Streptophyta</taxon>
        <taxon>Embryophyta</taxon>
        <taxon>Tracheophyta</taxon>
        <taxon>Spermatophyta</taxon>
        <taxon>Magnoliopsida</taxon>
        <taxon>eudicotyledons</taxon>
        <taxon>Gunneridae</taxon>
        <taxon>Pentapetalae</taxon>
        <taxon>rosids</taxon>
        <taxon>malvids</taxon>
        <taxon>Brassicales</taxon>
        <taxon>Brassicaceae</taxon>
        <taxon>Coluteocarpeae</taxon>
        <taxon>Microthlaspi</taxon>
    </lineage>
</organism>
<reference evidence="2" key="1">
    <citation type="submission" date="2020-01" db="EMBL/GenBank/DDBJ databases">
        <authorList>
            <person name="Mishra B."/>
        </authorList>
    </citation>
    <scope>NUCLEOTIDE SEQUENCE [LARGE SCALE GENOMIC DNA]</scope>
</reference>
<comment type="caution">
    <text evidence="2">The sequence shown here is derived from an EMBL/GenBank/DDBJ whole genome shotgun (WGS) entry which is preliminary data.</text>
</comment>
<evidence type="ECO:0000313" key="2">
    <source>
        <dbReference type="EMBL" id="CAA7030136.1"/>
    </source>
</evidence>
<sequence length="96" mass="10786">MARTKGSETMKKKDPFMQPPRKQIKLGSSHSNARAATPPSPQSIDASQEHVESPRGEDDWALVNFVGEQVQDPRKYKKAMEKSEHRTLCEDGHSNP</sequence>
<dbReference type="EMBL" id="CACVBM020001091">
    <property type="protein sequence ID" value="CAA7030136.1"/>
    <property type="molecule type" value="Genomic_DNA"/>
</dbReference>
<evidence type="ECO:0000313" key="3">
    <source>
        <dbReference type="Proteomes" id="UP000467841"/>
    </source>
</evidence>
<keyword evidence="3" id="KW-1185">Reference proteome</keyword>
<protein>
    <submittedName>
        <fullName evidence="2">Uncharacterized protein</fullName>
    </submittedName>
</protein>
<feature type="compositionally biased region" description="Basic and acidic residues" evidence="1">
    <location>
        <begin position="47"/>
        <end position="58"/>
    </location>
</feature>
<dbReference type="Proteomes" id="UP000467841">
    <property type="component" value="Unassembled WGS sequence"/>
</dbReference>
<feature type="region of interest" description="Disordered" evidence="1">
    <location>
        <begin position="1"/>
        <end position="96"/>
    </location>
</feature>
<proteinExistence type="predicted"/>
<dbReference type="AlphaFoldDB" id="A0A6D2IR76"/>
<feature type="compositionally biased region" description="Basic and acidic residues" evidence="1">
    <location>
        <begin position="1"/>
        <end position="15"/>
    </location>
</feature>